<dbReference type="InterPro" id="IPR055760">
    <property type="entry name" value="DUF7336"/>
</dbReference>
<protein>
    <recommendedName>
        <fullName evidence="1">DUF7336 domain-containing protein</fullName>
    </recommendedName>
</protein>
<dbReference type="AlphaFoldDB" id="A0AAU6WTT2"/>
<dbReference type="EMBL" id="CP154834">
    <property type="protein sequence ID" value="XAO75791.1"/>
    <property type="molecule type" value="Genomic_DNA"/>
</dbReference>
<keyword evidence="3" id="KW-1185">Reference proteome</keyword>
<feature type="domain" description="DUF7336" evidence="1">
    <location>
        <begin position="104"/>
        <end position="157"/>
    </location>
</feature>
<dbReference type="RefSeq" id="WP_345767359.1">
    <property type="nucleotide sequence ID" value="NZ_CP154834.1"/>
</dbReference>
<name>A0AAU6WTT2_9FLAO</name>
<evidence type="ECO:0000259" key="1">
    <source>
        <dbReference type="Pfam" id="PF24024"/>
    </source>
</evidence>
<gene>
    <name evidence="2" type="ORF">AAFP95_08025</name>
</gene>
<organism evidence="2 3">
    <name type="scientific">Chryseobacterium endophyticum</name>
    <dbReference type="NCBI Taxonomy" id="1854762"/>
    <lineage>
        <taxon>Bacteria</taxon>
        <taxon>Pseudomonadati</taxon>
        <taxon>Bacteroidota</taxon>
        <taxon>Flavobacteriia</taxon>
        <taxon>Flavobacteriales</taxon>
        <taxon>Weeksellaceae</taxon>
        <taxon>Chryseobacterium group</taxon>
        <taxon>Chryseobacterium</taxon>
    </lineage>
</organism>
<evidence type="ECO:0000313" key="2">
    <source>
        <dbReference type="EMBL" id="XAO75791.1"/>
    </source>
</evidence>
<sequence length="165" mass="19260">MQYFIYILDHTYSDDSLKDTKILGFCDTIENVEKLKSEALKLPGFDLYPNNFIINKFIINKIHWENGFESSIGEIGRDYLLESDLIDDSDLSVKELNLDSIFSVNHSYTINRYLDDERFIGVFSSEEMAEKAIEKLKKQNGFILHPDDFYISEIAINDFLWKSGF</sequence>
<reference evidence="2 3" key="1">
    <citation type="submission" date="2024-04" db="EMBL/GenBank/DDBJ databases">
        <title>Genome sequencing and assembly of rice foliar adapted Chryseobacterium endophyticum OsEnb-ALM-A6.</title>
        <authorList>
            <person name="Kumar S."/>
            <person name="Javed M."/>
            <person name="Chouhan V."/>
            <person name="Charishma K."/>
            <person name="Patel A."/>
            <person name="Kumar M."/>
            <person name="Sahu K.P."/>
            <person name="Kumar A."/>
        </authorList>
    </citation>
    <scope>NUCLEOTIDE SEQUENCE [LARGE SCALE GENOMIC DNA]</scope>
    <source>
        <strain evidence="2 3">OsEnb-ALM-A6</strain>
    </source>
</reference>
<accession>A0AAU6WTT2</accession>
<evidence type="ECO:0000313" key="3">
    <source>
        <dbReference type="Proteomes" id="UP001463665"/>
    </source>
</evidence>
<proteinExistence type="predicted"/>
<dbReference type="Pfam" id="PF24024">
    <property type="entry name" value="DUF7336"/>
    <property type="match status" value="1"/>
</dbReference>
<dbReference type="Proteomes" id="UP001463665">
    <property type="component" value="Chromosome"/>
</dbReference>